<dbReference type="AlphaFoldDB" id="A0A072ZC74"/>
<feature type="domain" description="Imelysin-like" evidence="3">
    <location>
        <begin position="36"/>
        <end position="331"/>
    </location>
</feature>
<evidence type="ECO:0000259" key="3">
    <source>
        <dbReference type="Pfam" id="PF09375"/>
    </source>
</evidence>
<dbReference type="EMBL" id="NSNE01000008">
    <property type="protein sequence ID" value="RPM15268.1"/>
    <property type="molecule type" value="Genomic_DNA"/>
</dbReference>
<dbReference type="PROSITE" id="PS51257">
    <property type="entry name" value="PROKAR_LIPOPROTEIN"/>
    <property type="match status" value="1"/>
</dbReference>
<dbReference type="InterPro" id="IPR034984">
    <property type="entry name" value="Imelysin-like_IPPA"/>
</dbReference>
<accession>A0A1S1C2M9</accession>
<evidence type="ECO:0000256" key="1">
    <source>
        <dbReference type="ARBA" id="ARBA00004196"/>
    </source>
</evidence>
<evidence type="ECO:0000256" key="2">
    <source>
        <dbReference type="ARBA" id="ARBA00022729"/>
    </source>
</evidence>
<dbReference type="RefSeq" id="WP_003102644.1">
    <property type="nucleotide sequence ID" value="NZ_AP014839.1"/>
</dbReference>
<dbReference type="Proteomes" id="UP000644192">
    <property type="component" value="Unassembled WGS sequence"/>
</dbReference>
<evidence type="ECO:0000313" key="6">
    <source>
        <dbReference type="Proteomes" id="UP000284767"/>
    </source>
</evidence>
<dbReference type="InterPro" id="IPR018976">
    <property type="entry name" value="Imelysin-like"/>
</dbReference>
<dbReference type="GO" id="GO:0030313">
    <property type="term" value="C:cell envelope"/>
    <property type="evidence" value="ECO:0007669"/>
    <property type="project" value="UniProtKB-SubCell"/>
</dbReference>
<name>A0A072ZC74_PSEAI</name>
<dbReference type="OMA" id="FWPDKKN"/>
<dbReference type="Proteomes" id="UP000284767">
    <property type="component" value="Unassembled WGS sequence"/>
</dbReference>
<dbReference type="Pfam" id="PF09375">
    <property type="entry name" value="Peptidase_M75"/>
    <property type="match status" value="1"/>
</dbReference>
<proteinExistence type="predicted"/>
<accession>A0A072ZC74</accession>
<keyword evidence="2" id="KW-0732">Signal</keyword>
<dbReference type="InterPro" id="IPR038352">
    <property type="entry name" value="Imelysin_sf"/>
</dbReference>
<reference evidence="5 6" key="1">
    <citation type="submission" date="2017-08" db="EMBL/GenBank/DDBJ databases">
        <authorList>
            <person name="Feschi L."/>
            <person name="Jeukens J."/>
            <person name="Emond-Rheault J.-G."/>
            <person name="Kukavica-Ibrulj I."/>
            <person name="Boyle B."/>
            <person name="Levesque R.C."/>
        </authorList>
    </citation>
    <scope>NUCLEOTIDE SEQUENCE [LARGE SCALE GENOMIC DNA]</scope>
    <source>
        <strain evidence="5 6">PA-W36</strain>
    </source>
</reference>
<protein>
    <submittedName>
        <fullName evidence="5">Imelysin</fullName>
    </submittedName>
</protein>
<dbReference type="CDD" id="cd14659">
    <property type="entry name" value="Imelysin-like_IPPA"/>
    <property type="match status" value="1"/>
</dbReference>
<dbReference type="SMR" id="A0A072ZC74"/>
<comment type="caution">
    <text evidence="5">The sequence shown here is derived from an EMBL/GenBank/DDBJ whole genome shotgun (WGS) entry which is preliminary data.</text>
</comment>
<sequence>MFRPRLLLTSLAIALGACSPQDPQAVTSAALAQQVILPTYSRWVEADQALASSALAYCQGKEDLAKARDAFHAAQKAWAELQPLLIGPLAEGNRAWQVQFWPDKKDLVGRQVEQLLKNNPQVDAAALAKASVVVQGLSAYEYILFDSKIDLADAATKARYCPLLEAIGTHQQQLAQDILARWKNDGGMLTQMSKFPNDRYADAHEAIAELLRVQVTALDMLKKKLGTPLGRQSKGIPQPYQAEAWRSNASLASLDASLSGAQALWEGIDGKGLKTLLPAEQKDLAGKIDAAYADSHAKLAALEQKPLSELLASEDGRNQLNALYDSLNVVHRLHEGDLARALGVQLGFNANDGD</sequence>
<reference evidence="5 6" key="2">
    <citation type="submission" date="2019-01" db="EMBL/GenBank/DDBJ databases">
        <title>The Pseudomonas aeruginosa pan-genome provides new insights on its population structure, horizontal gene transfer and pathogenicity.</title>
        <authorList>
            <person name="Freschi L."/>
            <person name="Vincent A.T."/>
            <person name="Jeukens J."/>
            <person name="Emond-Rheault J.-G."/>
            <person name="Kukavica-Ibrulj I."/>
            <person name="Dupont M.-J."/>
            <person name="Charette S.J."/>
            <person name="Boyle B."/>
            <person name="Levesque R.C."/>
        </authorList>
    </citation>
    <scope>NUCLEOTIDE SEQUENCE [LARGE SCALE GENOMIC DNA]</scope>
    <source>
        <strain evidence="5 6">PA-W36</strain>
    </source>
</reference>
<dbReference type="Gene3D" id="1.20.1420.20">
    <property type="entry name" value="M75 peptidase, HXXE motif"/>
    <property type="match status" value="1"/>
</dbReference>
<reference evidence="4" key="3">
    <citation type="submission" date="2020-01" db="EMBL/GenBank/DDBJ databases">
        <title>Bacteria Cultured from War Wounds Associated with the Conflict in Eastern Ukraine.</title>
        <authorList>
            <person name="Snesrud E."/>
            <person name="Galac M.R."/>
            <person name="Mc Gann P."/>
            <person name="Valentine K."/>
            <person name="Viacheslav K."/>
        </authorList>
    </citation>
    <scope>NUCLEOTIDE SEQUENCE</scope>
    <source>
        <strain evidence="4">VNMU148</strain>
    </source>
</reference>
<evidence type="ECO:0000313" key="4">
    <source>
        <dbReference type="EMBL" id="MZZ13195.1"/>
    </source>
</evidence>
<gene>
    <name evidence="4" type="ORF">GUL26_13140</name>
    <name evidence="5" type="ORF">IPC1295_15775</name>
</gene>
<dbReference type="eggNOG" id="COG3489">
    <property type="taxonomic scope" value="Bacteria"/>
</dbReference>
<organism evidence="5 6">
    <name type="scientific">Pseudomonas aeruginosa</name>
    <dbReference type="NCBI Taxonomy" id="287"/>
    <lineage>
        <taxon>Bacteria</taxon>
        <taxon>Pseudomonadati</taxon>
        <taxon>Pseudomonadota</taxon>
        <taxon>Gammaproteobacteria</taxon>
        <taxon>Pseudomonadales</taxon>
        <taxon>Pseudomonadaceae</taxon>
        <taxon>Pseudomonas</taxon>
    </lineage>
</organism>
<comment type="subcellular location">
    <subcellularLocation>
        <location evidence="1">Cell envelope</location>
    </subcellularLocation>
</comment>
<evidence type="ECO:0000313" key="5">
    <source>
        <dbReference type="EMBL" id="RPM15268.1"/>
    </source>
</evidence>
<dbReference type="EMBL" id="WXZT01000009">
    <property type="protein sequence ID" value="MZZ13195.1"/>
    <property type="molecule type" value="Genomic_DNA"/>
</dbReference>